<dbReference type="AlphaFoldDB" id="A0AB39TC24"/>
<proteinExistence type="predicted"/>
<dbReference type="GO" id="GO:0003700">
    <property type="term" value="F:DNA-binding transcription factor activity"/>
    <property type="evidence" value="ECO:0007669"/>
    <property type="project" value="InterPro"/>
</dbReference>
<accession>A0AB39TC24</accession>
<dbReference type="EMBL" id="CP163445">
    <property type="protein sequence ID" value="XDQ77582.1"/>
    <property type="molecule type" value="Genomic_DNA"/>
</dbReference>
<feature type="domain" description="HTH marR-type" evidence="1">
    <location>
        <begin position="6"/>
        <end position="138"/>
    </location>
</feature>
<dbReference type="Gene3D" id="1.10.10.10">
    <property type="entry name" value="Winged helix-like DNA-binding domain superfamily/Winged helix DNA-binding domain"/>
    <property type="match status" value="1"/>
</dbReference>
<organism evidence="2">
    <name type="scientific">Streptomyces sp. Y1</name>
    <dbReference type="NCBI Taxonomy" id="3238634"/>
    <lineage>
        <taxon>Bacteria</taxon>
        <taxon>Bacillati</taxon>
        <taxon>Actinomycetota</taxon>
        <taxon>Actinomycetes</taxon>
        <taxon>Kitasatosporales</taxon>
        <taxon>Streptomycetaceae</taxon>
        <taxon>Streptomyces</taxon>
    </lineage>
</organism>
<name>A0AB39TC24_9ACTN</name>
<dbReference type="GO" id="GO:0006950">
    <property type="term" value="P:response to stress"/>
    <property type="evidence" value="ECO:0007669"/>
    <property type="project" value="TreeGrafter"/>
</dbReference>
<gene>
    <name evidence="2" type="ORF">AB2U05_03305</name>
</gene>
<dbReference type="InterPro" id="IPR036390">
    <property type="entry name" value="WH_DNA-bd_sf"/>
</dbReference>
<dbReference type="PANTHER" id="PTHR33164">
    <property type="entry name" value="TRANSCRIPTIONAL REGULATOR, MARR FAMILY"/>
    <property type="match status" value="1"/>
</dbReference>
<evidence type="ECO:0000313" key="2">
    <source>
        <dbReference type="EMBL" id="XDQ77582.1"/>
    </source>
</evidence>
<dbReference type="Pfam" id="PF12802">
    <property type="entry name" value="MarR_2"/>
    <property type="match status" value="1"/>
</dbReference>
<protein>
    <submittedName>
        <fullName evidence="2">MarR family winged helix-turn-helix transcriptional regulator</fullName>
    </submittedName>
</protein>
<dbReference type="SMART" id="SM00347">
    <property type="entry name" value="HTH_MARR"/>
    <property type="match status" value="1"/>
</dbReference>
<dbReference type="RefSeq" id="WP_369182362.1">
    <property type="nucleotide sequence ID" value="NZ_CP163445.1"/>
</dbReference>
<reference evidence="2" key="1">
    <citation type="submission" date="2024-07" db="EMBL/GenBank/DDBJ databases">
        <authorList>
            <person name="Yu S.T."/>
        </authorList>
    </citation>
    <scope>NUCLEOTIDE SEQUENCE</scope>
    <source>
        <strain evidence="2">Y1</strain>
    </source>
</reference>
<dbReference type="PROSITE" id="PS50995">
    <property type="entry name" value="HTH_MARR_2"/>
    <property type="match status" value="1"/>
</dbReference>
<dbReference type="SUPFAM" id="SSF46785">
    <property type="entry name" value="Winged helix' DNA-binding domain"/>
    <property type="match status" value="1"/>
</dbReference>
<dbReference type="InterPro" id="IPR036388">
    <property type="entry name" value="WH-like_DNA-bd_sf"/>
</dbReference>
<dbReference type="PANTHER" id="PTHR33164:SF43">
    <property type="entry name" value="HTH-TYPE TRANSCRIPTIONAL REPRESSOR YETL"/>
    <property type="match status" value="1"/>
</dbReference>
<dbReference type="InterPro" id="IPR039422">
    <property type="entry name" value="MarR/SlyA-like"/>
</dbReference>
<dbReference type="InterPro" id="IPR000835">
    <property type="entry name" value="HTH_MarR-typ"/>
</dbReference>
<sequence length="144" mass="15374">MALAASERLGYDIKAAEAAFMAAKAEALRPMDLTVAQYATLLALRDNPGISGAGIARACLVTPQASAATLKTLEAKGLVVREADDWNRNSRPNRLSEEGRRLVDRADRAAGAVEQRMHDALSPADRDTLRRLLGRCRAAAASTS</sequence>
<evidence type="ECO:0000259" key="1">
    <source>
        <dbReference type="PROSITE" id="PS50995"/>
    </source>
</evidence>